<dbReference type="STRING" id="1076256.A0A2H3BPD7"/>
<dbReference type="SUPFAM" id="SSF55681">
    <property type="entry name" value="Class II aaRS and biotin synthetases"/>
    <property type="match status" value="1"/>
</dbReference>
<dbReference type="EMBL" id="KZ293441">
    <property type="protein sequence ID" value="PBK66427.1"/>
    <property type="molecule type" value="Genomic_DNA"/>
</dbReference>
<proteinExistence type="inferred from homology"/>
<name>A0A2H3BPD7_9AGAR</name>
<dbReference type="CDD" id="cd16442">
    <property type="entry name" value="BPL"/>
    <property type="match status" value="1"/>
</dbReference>
<gene>
    <name evidence="4" type="ORF">ARMSODRAFT_960414</name>
</gene>
<dbReference type="GO" id="GO:0005737">
    <property type="term" value="C:cytoplasm"/>
    <property type="evidence" value="ECO:0007669"/>
    <property type="project" value="TreeGrafter"/>
</dbReference>
<evidence type="ECO:0000313" key="5">
    <source>
        <dbReference type="Proteomes" id="UP000218334"/>
    </source>
</evidence>
<keyword evidence="2" id="KW-0436">Ligase</keyword>
<dbReference type="Pfam" id="PF03099">
    <property type="entry name" value="BPL_LplA_LipB"/>
    <property type="match status" value="1"/>
</dbReference>
<protein>
    <submittedName>
        <fullName evidence="4">Class II aaRS and biotin synthetase</fullName>
    </submittedName>
</protein>
<dbReference type="InterPro" id="IPR004408">
    <property type="entry name" value="Biotin_CoA_COase_ligase"/>
</dbReference>
<evidence type="ECO:0000259" key="3">
    <source>
        <dbReference type="PROSITE" id="PS51733"/>
    </source>
</evidence>
<dbReference type="Gene3D" id="3.30.930.10">
    <property type="entry name" value="Bira Bifunctional Protein, Domain 2"/>
    <property type="match status" value="1"/>
</dbReference>
<dbReference type="PANTHER" id="PTHR12835">
    <property type="entry name" value="BIOTIN PROTEIN LIGASE"/>
    <property type="match status" value="1"/>
</dbReference>
<evidence type="ECO:0000256" key="1">
    <source>
        <dbReference type="ARBA" id="ARBA00009934"/>
    </source>
</evidence>
<comment type="similarity">
    <text evidence="1">Belongs to the biotin--protein ligase family.</text>
</comment>
<dbReference type="Pfam" id="PF09825">
    <property type="entry name" value="BPL_N"/>
    <property type="match status" value="1"/>
</dbReference>
<dbReference type="NCBIfam" id="TIGR00121">
    <property type="entry name" value="birA_ligase"/>
    <property type="match status" value="1"/>
</dbReference>
<dbReference type="Proteomes" id="UP000218334">
    <property type="component" value="Unassembled WGS sequence"/>
</dbReference>
<dbReference type="PROSITE" id="PS51733">
    <property type="entry name" value="BPL_LPL_CATALYTIC"/>
    <property type="match status" value="1"/>
</dbReference>
<accession>A0A2H3BPD7</accession>
<dbReference type="InterPro" id="IPR004143">
    <property type="entry name" value="BPL_LPL_catalytic"/>
</dbReference>
<keyword evidence="5" id="KW-1185">Reference proteome</keyword>
<dbReference type="InterPro" id="IPR019197">
    <property type="entry name" value="Biotin-prot_ligase_N"/>
</dbReference>
<evidence type="ECO:0000313" key="4">
    <source>
        <dbReference type="EMBL" id="PBK66427.1"/>
    </source>
</evidence>
<reference evidence="5" key="1">
    <citation type="journal article" date="2017" name="Nat. Ecol. Evol.">
        <title>Genome expansion and lineage-specific genetic innovations in the forest pathogenic fungi Armillaria.</title>
        <authorList>
            <person name="Sipos G."/>
            <person name="Prasanna A.N."/>
            <person name="Walter M.C."/>
            <person name="O'Connor E."/>
            <person name="Balint B."/>
            <person name="Krizsan K."/>
            <person name="Kiss B."/>
            <person name="Hess J."/>
            <person name="Varga T."/>
            <person name="Slot J."/>
            <person name="Riley R."/>
            <person name="Boka B."/>
            <person name="Rigling D."/>
            <person name="Barry K."/>
            <person name="Lee J."/>
            <person name="Mihaltcheva S."/>
            <person name="LaButti K."/>
            <person name="Lipzen A."/>
            <person name="Waldron R."/>
            <person name="Moloney N.M."/>
            <person name="Sperisen C."/>
            <person name="Kredics L."/>
            <person name="Vagvoelgyi C."/>
            <person name="Patrignani A."/>
            <person name="Fitzpatrick D."/>
            <person name="Nagy I."/>
            <person name="Doyle S."/>
            <person name="Anderson J.B."/>
            <person name="Grigoriev I.V."/>
            <person name="Gueldener U."/>
            <person name="Muensterkoetter M."/>
            <person name="Nagy L.G."/>
        </authorList>
    </citation>
    <scope>NUCLEOTIDE SEQUENCE [LARGE SCALE GENOMIC DNA]</scope>
    <source>
        <strain evidence="5">28-4</strain>
    </source>
</reference>
<evidence type="ECO:0000256" key="2">
    <source>
        <dbReference type="ARBA" id="ARBA00022598"/>
    </source>
</evidence>
<dbReference type="GO" id="GO:0004077">
    <property type="term" value="F:biotin--[biotin carboxyl-carrier protein] ligase activity"/>
    <property type="evidence" value="ECO:0007669"/>
    <property type="project" value="InterPro"/>
</dbReference>
<organism evidence="4 5">
    <name type="scientific">Armillaria solidipes</name>
    <dbReference type="NCBI Taxonomy" id="1076256"/>
    <lineage>
        <taxon>Eukaryota</taxon>
        <taxon>Fungi</taxon>
        <taxon>Dikarya</taxon>
        <taxon>Basidiomycota</taxon>
        <taxon>Agaricomycotina</taxon>
        <taxon>Agaricomycetes</taxon>
        <taxon>Agaricomycetidae</taxon>
        <taxon>Agaricales</taxon>
        <taxon>Marasmiineae</taxon>
        <taxon>Physalacriaceae</taxon>
        <taxon>Armillaria</taxon>
    </lineage>
</organism>
<dbReference type="InterPro" id="IPR045864">
    <property type="entry name" value="aa-tRNA-synth_II/BPL/LPL"/>
</dbReference>
<feature type="domain" description="BPL/LPL catalytic" evidence="3">
    <location>
        <begin position="340"/>
        <end position="541"/>
    </location>
</feature>
<sequence length="626" mass="68437">MNVLVYSGPEVIQLSLVDTISTLRSLLIPNYTVQEISYRVLKSQPWPTSCALLVFPRCRSGFPSSVPSINSFVENGGSLLAFGTGVQCTPRGISSFGSLSLNDEASFRLYDRTSRCHLTPILSPQTKEESSTTRIIFNDQHIEGIEGHLGPITGFENSESHESLATYSNEQSESSIAGIKCAVGNGSVIFWSVNIEHSIANEDSEVLRKSLLRTALAKLGLRVPSPDTLPISRPSPQFLVGHPSKPEIVAQIISAISGVSGSELKTFEDENDKLYFHKPQEYPDVKAEAQRTYLASEDPAAWQPKHVIVYPNGDLPEDKSTPLFQVKTFFDKLSTARSDEGCSTKSDTWGFGEALLYGEVVTSTHTMIDKNPRLLAALPTPFLSLASFQLAGRGRGSNIWLSPAGCLQFSLLLRVSLPSFPANKLVFVQYLFALAVTEACRDESVLGRRGESVRIKWPNDLYAVFGPGEDDKKKIGGILVSTNFSGGKCDIIIGSGLNVFNPPPIFSLSQLQNPEDDLPLSMETIAAVILAKFEKMWSVFVQGKGSFEPFMALYLNRWLHSDQLVTLTTTVPPKKVRVSGITSDHGLLRTVPERTGWSSGDDGFIDLQPDGNSFDLMAGMIKSKSS</sequence>
<dbReference type="PANTHER" id="PTHR12835:SF5">
    <property type="entry name" value="BIOTIN--PROTEIN LIGASE"/>
    <property type="match status" value="1"/>
</dbReference>
<dbReference type="AlphaFoldDB" id="A0A2H3BPD7"/>